<gene>
    <name evidence="2" type="ORF">Llon_0360</name>
</gene>
<dbReference type="STRING" id="45068.Llon_0360"/>
<dbReference type="EMBL" id="LNYK01000003">
    <property type="protein sequence ID" value="KTD22970.1"/>
    <property type="molecule type" value="Genomic_DNA"/>
</dbReference>
<keyword evidence="1" id="KW-0812">Transmembrane</keyword>
<proteinExistence type="predicted"/>
<evidence type="ECO:0000313" key="3">
    <source>
        <dbReference type="Proteomes" id="UP000054997"/>
    </source>
</evidence>
<keyword evidence="1" id="KW-0472">Membrane</keyword>
<name>A0A0W0VSE1_9GAMM</name>
<sequence length="395" mass="44816">MKEKALIPLKPVHQTGHNCKTTAIAAVDQYFASQLGFEPIPLHKKMSHVISVRELAKEKGSIQGELLDVCQFTEIFADIGYETELVDFHGDYDSFKKNITDNISEGNLLVACFAVDLATGNPTNQYIHDRPNEHAAVIHGFDKDAETLTMTHWDKQRTTSMRDFYHSSMKLPKERKPEYYRNVKHENPVMKYDLIKPTLFDKILASKTIKKSIIPQKGSGFHARLLVIKKPELKTILNARKKLLNAKRLKNLEKIDALFKALKEKTDKLIRKGEKGNLRHAAYQRVSQTALQLNNELTHAKKLFDNHEVTFDVFKRTCEKAIKKASPEFKQHRGWHSLNPILRGILGILAALTIVPALTVAVAGNQGYLGTFFHTPKTDAAEKLASFAWGLEKIR</sequence>
<reference evidence="2 3" key="1">
    <citation type="submission" date="2015-11" db="EMBL/GenBank/DDBJ databases">
        <title>Genomic analysis of 38 Legionella species identifies large and diverse effector repertoires.</title>
        <authorList>
            <person name="Burstein D."/>
            <person name="Amaro F."/>
            <person name="Zusman T."/>
            <person name="Lifshitz Z."/>
            <person name="Cohen O."/>
            <person name="Gilbert J.A."/>
            <person name="Pupko T."/>
            <person name="Shuman H.A."/>
            <person name="Segal G."/>
        </authorList>
    </citation>
    <scope>NUCLEOTIDE SEQUENCE [LARGE SCALE GENOMIC DNA]</scope>
    <source>
        <strain evidence="2 3">ATCC 49505</strain>
    </source>
</reference>
<dbReference type="AlphaFoldDB" id="A0A0W0VSE1"/>
<feature type="transmembrane region" description="Helical" evidence="1">
    <location>
        <begin position="341"/>
        <end position="363"/>
    </location>
</feature>
<dbReference type="Proteomes" id="UP000054997">
    <property type="component" value="Unassembled WGS sequence"/>
</dbReference>
<dbReference type="PATRIC" id="fig|45068.5.peg.381"/>
<evidence type="ECO:0000256" key="1">
    <source>
        <dbReference type="SAM" id="Phobius"/>
    </source>
</evidence>
<keyword evidence="3" id="KW-1185">Reference proteome</keyword>
<comment type="caution">
    <text evidence="2">The sequence shown here is derived from an EMBL/GenBank/DDBJ whole genome shotgun (WGS) entry which is preliminary data.</text>
</comment>
<protein>
    <submittedName>
        <fullName evidence="2">Coiled-coil protein</fullName>
    </submittedName>
</protein>
<evidence type="ECO:0000313" key="2">
    <source>
        <dbReference type="EMBL" id="KTD22970.1"/>
    </source>
</evidence>
<keyword evidence="1" id="KW-1133">Transmembrane helix</keyword>
<organism evidence="2 3">
    <name type="scientific">Legionella londiniensis</name>
    <dbReference type="NCBI Taxonomy" id="45068"/>
    <lineage>
        <taxon>Bacteria</taxon>
        <taxon>Pseudomonadati</taxon>
        <taxon>Pseudomonadota</taxon>
        <taxon>Gammaproteobacteria</taxon>
        <taxon>Legionellales</taxon>
        <taxon>Legionellaceae</taxon>
        <taxon>Legionella</taxon>
    </lineage>
</organism>
<accession>A0A0W0VSE1</accession>